<keyword evidence="2" id="KW-0472">Membrane</keyword>
<feature type="transmembrane region" description="Helical" evidence="2">
    <location>
        <begin position="156"/>
        <end position="173"/>
    </location>
</feature>
<feature type="compositionally biased region" description="Low complexity" evidence="1">
    <location>
        <begin position="51"/>
        <end position="71"/>
    </location>
</feature>
<name>A0A261FR14_9BIFI</name>
<keyword evidence="2" id="KW-1133">Transmembrane helix</keyword>
<feature type="transmembrane region" description="Helical" evidence="2">
    <location>
        <begin position="225"/>
        <end position="250"/>
    </location>
</feature>
<dbReference type="EMBL" id="MWWW01000004">
    <property type="protein sequence ID" value="OZG61236.1"/>
    <property type="molecule type" value="Genomic_DNA"/>
</dbReference>
<comment type="caution">
    <text evidence="3">The sequence shown here is derived from an EMBL/GenBank/DDBJ whole genome shotgun (WGS) entry which is preliminary data.</text>
</comment>
<feature type="transmembrane region" description="Helical" evidence="2">
    <location>
        <begin position="197"/>
        <end position="218"/>
    </location>
</feature>
<feature type="transmembrane region" description="Helical" evidence="2">
    <location>
        <begin position="270"/>
        <end position="291"/>
    </location>
</feature>
<reference evidence="3 4" key="1">
    <citation type="journal article" date="2017" name="BMC Genomics">
        <title>Comparative genomic and phylogenomic analyses of the Bifidobacteriaceae family.</title>
        <authorList>
            <person name="Lugli G.A."/>
            <person name="Milani C."/>
            <person name="Turroni F."/>
            <person name="Duranti S."/>
            <person name="Mancabelli L."/>
            <person name="Mangifesta M."/>
            <person name="Ferrario C."/>
            <person name="Modesto M."/>
            <person name="Mattarelli P."/>
            <person name="Jiri K."/>
            <person name="van Sinderen D."/>
            <person name="Ventura M."/>
        </authorList>
    </citation>
    <scope>NUCLEOTIDE SEQUENCE [LARGE SCALE GENOMIC DNA]</scope>
    <source>
        <strain evidence="3 4">DSM 100196</strain>
    </source>
</reference>
<evidence type="ECO:0000256" key="2">
    <source>
        <dbReference type="SAM" id="Phobius"/>
    </source>
</evidence>
<evidence type="ECO:0000313" key="4">
    <source>
        <dbReference type="Proteomes" id="UP000216871"/>
    </source>
</evidence>
<protein>
    <submittedName>
        <fullName evidence="3">Teichoic acid transporter</fullName>
    </submittedName>
</protein>
<keyword evidence="2" id="KW-0812">Transmembrane</keyword>
<feature type="transmembrane region" description="Helical" evidence="2">
    <location>
        <begin position="303"/>
        <end position="327"/>
    </location>
</feature>
<gene>
    <name evidence="3" type="ORF">BMYO_0535</name>
</gene>
<proteinExistence type="predicted"/>
<dbReference type="Proteomes" id="UP000216871">
    <property type="component" value="Unassembled WGS sequence"/>
</dbReference>
<sequence>MARANKTADALNSNMTEQMTEMSEQGDVAVRQDVAEPNNVEAAPGVTSPDATPVTAASAAAAPESATPASTAPASAVAPASVASSSAAPASAAESELAKLIKPALPDTPVEPNEAVEVVGGKVETVEVSKHPDPSIPETDLSLADIERRRSHPVRWAVLILAVLAAIVGPYWFGRSLAVNDTLAVTAALGGIDPRGIALVGWSTVVITYVGLAMAVVVSPSWPWLVVFVLGLAAEQFVAGLSMLNLNFWYSTYVVYGDQAGLANAANVGIIAAAIGVAVYAVIFVGLLVIIKKTSPLNVLTKSWASFILYFAIEALALFVVLFGGVLTTV</sequence>
<feature type="compositionally biased region" description="Polar residues" evidence="1">
    <location>
        <begin position="10"/>
        <end position="23"/>
    </location>
</feature>
<organism evidence="3 4">
    <name type="scientific">Bifidobacterium myosotis</name>
    <dbReference type="NCBI Taxonomy" id="1630166"/>
    <lineage>
        <taxon>Bacteria</taxon>
        <taxon>Bacillati</taxon>
        <taxon>Actinomycetota</taxon>
        <taxon>Actinomycetes</taxon>
        <taxon>Bifidobacteriales</taxon>
        <taxon>Bifidobacteriaceae</taxon>
        <taxon>Bifidobacterium</taxon>
    </lineage>
</organism>
<accession>A0A261FR14</accession>
<dbReference type="AlphaFoldDB" id="A0A261FR14"/>
<evidence type="ECO:0000256" key="1">
    <source>
        <dbReference type="SAM" id="MobiDB-lite"/>
    </source>
</evidence>
<keyword evidence="4" id="KW-1185">Reference proteome</keyword>
<feature type="region of interest" description="Disordered" evidence="1">
    <location>
        <begin position="1"/>
        <end position="71"/>
    </location>
</feature>
<evidence type="ECO:0000313" key="3">
    <source>
        <dbReference type="EMBL" id="OZG61236.1"/>
    </source>
</evidence>